<dbReference type="AlphaFoldDB" id="A0A0D1VVY0"/>
<proteinExistence type="predicted"/>
<gene>
    <name evidence="2" type="ORF">PV11_07905</name>
</gene>
<accession>A0A0D1VVY0</accession>
<organism evidence="2 3">
    <name type="scientific">Exophiala sideris</name>
    <dbReference type="NCBI Taxonomy" id="1016849"/>
    <lineage>
        <taxon>Eukaryota</taxon>
        <taxon>Fungi</taxon>
        <taxon>Dikarya</taxon>
        <taxon>Ascomycota</taxon>
        <taxon>Pezizomycotina</taxon>
        <taxon>Eurotiomycetes</taxon>
        <taxon>Chaetothyriomycetidae</taxon>
        <taxon>Chaetothyriales</taxon>
        <taxon>Herpotrichiellaceae</taxon>
        <taxon>Exophiala</taxon>
    </lineage>
</organism>
<name>A0A0D1VVY0_9EURO</name>
<feature type="region of interest" description="Disordered" evidence="1">
    <location>
        <begin position="152"/>
        <end position="172"/>
    </location>
</feature>
<protein>
    <submittedName>
        <fullName evidence="2">Uncharacterized protein</fullName>
    </submittedName>
</protein>
<dbReference type="HOGENOM" id="CLU_068278_0_0_1"/>
<dbReference type="OrthoDB" id="5206740at2759"/>
<dbReference type="STRING" id="1016849.A0A0D1VVY0"/>
<feature type="region of interest" description="Disordered" evidence="1">
    <location>
        <begin position="302"/>
        <end position="360"/>
    </location>
</feature>
<reference evidence="2 3" key="1">
    <citation type="submission" date="2015-01" db="EMBL/GenBank/DDBJ databases">
        <title>The Genome Sequence of Exophiala sideris CBS121828.</title>
        <authorList>
            <consortium name="The Broad Institute Genomics Platform"/>
            <person name="Cuomo C."/>
            <person name="de Hoog S."/>
            <person name="Gorbushina A."/>
            <person name="Stielow B."/>
            <person name="Teixiera M."/>
            <person name="Abouelleil A."/>
            <person name="Chapman S.B."/>
            <person name="Priest M."/>
            <person name="Young S.K."/>
            <person name="Wortman J."/>
            <person name="Nusbaum C."/>
            <person name="Birren B."/>
        </authorList>
    </citation>
    <scope>NUCLEOTIDE SEQUENCE [LARGE SCALE GENOMIC DNA]</scope>
    <source>
        <strain evidence="2 3">CBS 121828</strain>
    </source>
</reference>
<feature type="compositionally biased region" description="Basic and acidic residues" evidence="1">
    <location>
        <begin position="337"/>
        <end position="351"/>
    </location>
</feature>
<feature type="compositionally biased region" description="Low complexity" evidence="1">
    <location>
        <begin position="305"/>
        <end position="318"/>
    </location>
</feature>
<sequence length="360" mass="39733">MSNLSANSESARDTMSMLATSMTPAAPHLLSRIAHENSPSTFCSEDVRYIESMSSAKRPKLSLQTSNLTPTFAGADGGRKTILSPHTGTPTRLNTFSNAFDLTYRPSPLSSVPSPITQAQLRLTGRTSSPARRKDDTLYNLKLPFGVRPILKNTSLPREPRRPSTCSGSASPRISGRRVFFPALKNVRFRADLEEEIVTKVYVMRHADLTTSEDEIDISEPEESSSSSTDEGESGKGDRIIRVDEYATRGRRKRKTLTVSDSSSCNVDRVREERSRSTSTRRNTRKRRKWEWTINKSAQLSLEVSSGETEGPEESTISNISITGSDQQPVASQETGFGRDPKSRPAARESVTEAVEAVTK</sequence>
<evidence type="ECO:0000313" key="2">
    <source>
        <dbReference type="EMBL" id="KIV80405.1"/>
    </source>
</evidence>
<evidence type="ECO:0000313" key="3">
    <source>
        <dbReference type="Proteomes" id="UP000053599"/>
    </source>
</evidence>
<feature type="compositionally biased region" description="Basic and acidic residues" evidence="1">
    <location>
        <begin position="233"/>
        <end position="248"/>
    </location>
</feature>
<feature type="compositionally biased region" description="Acidic residues" evidence="1">
    <location>
        <begin position="212"/>
        <end position="223"/>
    </location>
</feature>
<dbReference type="Proteomes" id="UP000053599">
    <property type="component" value="Unassembled WGS sequence"/>
</dbReference>
<evidence type="ECO:0000256" key="1">
    <source>
        <dbReference type="SAM" id="MobiDB-lite"/>
    </source>
</evidence>
<dbReference type="EMBL" id="KN846953">
    <property type="protein sequence ID" value="KIV80405.1"/>
    <property type="molecule type" value="Genomic_DNA"/>
</dbReference>
<feature type="region of interest" description="Disordered" evidence="1">
    <location>
        <begin position="212"/>
        <end position="288"/>
    </location>
</feature>
<feature type="compositionally biased region" description="Polar residues" evidence="1">
    <location>
        <begin position="319"/>
        <end position="335"/>
    </location>
</feature>